<feature type="region of interest" description="Disordered" evidence="2">
    <location>
        <begin position="24"/>
        <end position="80"/>
    </location>
</feature>
<feature type="region of interest" description="Disordered" evidence="2">
    <location>
        <begin position="186"/>
        <end position="280"/>
    </location>
</feature>
<accession>A0A498MBP3</accession>
<proteinExistence type="predicted"/>
<feature type="region of interest" description="Disordered" evidence="2">
    <location>
        <begin position="516"/>
        <end position="607"/>
    </location>
</feature>
<evidence type="ECO:0000313" key="3">
    <source>
        <dbReference type="EMBL" id="RXN14517.1"/>
    </source>
</evidence>
<evidence type="ECO:0000256" key="2">
    <source>
        <dbReference type="SAM" id="MobiDB-lite"/>
    </source>
</evidence>
<feature type="compositionally biased region" description="Basic residues" evidence="2">
    <location>
        <begin position="207"/>
        <end position="219"/>
    </location>
</feature>
<comment type="caution">
    <text evidence="3">The sequence shown here is derived from an EMBL/GenBank/DDBJ whole genome shotgun (WGS) entry which is preliminary data.</text>
</comment>
<name>A0A498MBP3_LABRO</name>
<sequence length="756" mass="83918">MLRKRSLPFPSSQVTWVARILLSTLGSPGEKEGEDPEKSVTEPEKEPAAGPAEEGGPGPSKNHSLPLSGPHAGPNLRPPHVRSNILLKFQNTSHSPDKGETGGCGCSEKLLQSEKKKITELQAIRKDLTALREQQDRHHQEKDTSHLDHHLTTHTELTKAAQRDALQACKRRKILEDLASLRASNPEEPMVSTLDLDEPRTSGMFLRPRKRNVATRGARRSQVTRVARNLLSSLSSSGEKEGKGPEKSISEPEKEPATGPAEEEGPGPSKNHSKRTQKKKHQWSFYGHLTTYWASIYGHRSGVCQNLTIQEVVEARQRASEGCFVIERYRLLRKRSLPFPSSQVTWVARILLSTLGSPGEKEGEDPEKSVTEPEKEPAAGPAEEGGPGPSKNHSLPLSGPHAGPNLRPPHVRSNILLKFQNTSHSPDKGETGGCGCSEKLLQSEKKKITELQAIRKDLTALREQQDRHHQEKDTSHLDHHLTTHTELTKAAQRDALQACKRRKILEDLASLRASNPEEPMVSTLDLDEPRTSGMFLRPRKRNVATRGARRSQVTRVARNLLSSLSSPGEKEGKGPEKSISEPEKEPATGPAEEEGPGPSKNHNLLKSDPEKKHQWSFYGHLTTYWASIYGHRSGVFQNLTIQEVVEARQRASEGCFVIEILAHKTNQAFGAAQLALDQEEYVWLEQFLSIRSTLVGGNDTKYFFFTSKPSSCKNLNQYFQEAWASMGLPGTPTFTDMRTTIATHAKNTHTPEEIDC</sequence>
<protein>
    <submittedName>
        <fullName evidence="3">Uncharacterized protein</fullName>
    </submittedName>
</protein>
<feature type="compositionally biased region" description="Basic residues" evidence="2">
    <location>
        <begin position="271"/>
        <end position="280"/>
    </location>
</feature>
<dbReference type="EMBL" id="QBIY01012904">
    <property type="protein sequence ID" value="RXN14517.1"/>
    <property type="molecule type" value="Genomic_DNA"/>
</dbReference>
<keyword evidence="1" id="KW-0175">Coiled coil</keyword>
<organism evidence="3 4">
    <name type="scientific">Labeo rohita</name>
    <name type="common">Indian major carp</name>
    <name type="synonym">Cyprinus rohita</name>
    <dbReference type="NCBI Taxonomy" id="84645"/>
    <lineage>
        <taxon>Eukaryota</taxon>
        <taxon>Metazoa</taxon>
        <taxon>Chordata</taxon>
        <taxon>Craniata</taxon>
        <taxon>Vertebrata</taxon>
        <taxon>Euteleostomi</taxon>
        <taxon>Actinopterygii</taxon>
        <taxon>Neopterygii</taxon>
        <taxon>Teleostei</taxon>
        <taxon>Ostariophysi</taxon>
        <taxon>Cypriniformes</taxon>
        <taxon>Cyprinidae</taxon>
        <taxon>Labeoninae</taxon>
        <taxon>Labeonini</taxon>
        <taxon>Labeo</taxon>
    </lineage>
</organism>
<dbReference type="AlphaFoldDB" id="A0A498MBP3"/>
<feature type="coiled-coil region" evidence="1">
    <location>
        <begin position="111"/>
        <end position="141"/>
    </location>
</feature>
<evidence type="ECO:0000256" key="1">
    <source>
        <dbReference type="SAM" id="Coils"/>
    </source>
</evidence>
<evidence type="ECO:0000313" key="4">
    <source>
        <dbReference type="Proteomes" id="UP000290572"/>
    </source>
</evidence>
<dbReference type="Proteomes" id="UP000290572">
    <property type="component" value="Unassembled WGS sequence"/>
</dbReference>
<feature type="region of interest" description="Disordered" evidence="2">
    <location>
        <begin position="356"/>
        <end position="410"/>
    </location>
</feature>
<feature type="coiled-coil region" evidence="1">
    <location>
        <begin position="441"/>
        <end position="471"/>
    </location>
</feature>
<feature type="compositionally biased region" description="Basic and acidic residues" evidence="2">
    <location>
        <begin position="366"/>
        <end position="377"/>
    </location>
</feature>
<reference evidence="3 4" key="1">
    <citation type="submission" date="2018-03" db="EMBL/GenBank/DDBJ databases">
        <title>Draft genome sequence of Rohu Carp (Labeo rohita).</title>
        <authorList>
            <person name="Das P."/>
            <person name="Kushwaha B."/>
            <person name="Joshi C.G."/>
            <person name="Kumar D."/>
            <person name="Nagpure N.S."/>
            <person name="Sahoo L."/>
            <person name="Das S.P."/>
            <person name="Bit A."/>
            <person name="Patnaik S."/>
            <person name="Meher P.K."/>
            <person name="Jayasankar P."/>
            <person name="Koringa P.G."/>
            <person name="Patel N.V."/>
            <person name="Hinsu A.T."/>
            <person name="Kumar R."/>
            <person name="Pandey M."/>
            <person name="Agarwal S."/>
            <person name="Srivastava S."/>
            <person name="Singh M."/>
            <person name="Iquebal M.A."/>
            <person name="Jaiswal S."/>
            <person name="Angadi U.B."/>
            <person name="Kumar N."/>
            <person name="Raza M."/>
            <person name="Shah T.M."/>
            <person name="Rai A."/>
            <person name="Jena J.K."/>
        </authorList>
    </citation>
    <scope>NUCLEOTIDE SEQUENCE [LARGE SCALE GENOMIC DNA]</scope>
    <source>
        <strain evidence="3">DASCIFA01</strain>
        <tissue evidence="3">Testis</tissue>
    </source>
</reference>
<feature type="compositionally biased region" description="Basic residues" evidence="2">
    <location>
        <begin position="537"/>
        <end position="549"/>
    </location>
</feature>
<feature type="compositionally biased region" description="Basic and acidic residues" evidence="2">
    <location>
        <begin position="36"/>
        <end position="47"/>
    </location>
</feature>
<feature type="compositionally biased region" description="Basic and acidic residues" evidence="2">
    <location>
        <begin position="568"/>
        <end position="586"/>
    </location>
</feature>
<keyword evidence="4" id="KW-1185">Reference proteome</keyword>
<gene>
    <name evidence="3" type="ORF">ROHU_009060</name>
</gene>
<feature type="compositionally biased region" description="Basic and acidic residues" evidence="2">
    <location>
        <begin position="238"/>
        <end position="256"/>
    </location>
</feature>